<dbReference type="EMBL" id="NOVD01000005">
    <property type="protein sequence ID" value="PCK27262.1"/>
    <property type="molecule type" value="Genomic_DNA"/>
</dbReference>
<proteinExistence type="predicted"/>
<dbReference type="AlphaFoldDB" id="A0A2A5JD34"/>
<evidence type="ECO:0008006" key="3">
    <source>
        <dbReference type="Google" id="ProtNLM"/>
    </source>
</evidence>
<gene>
    <name evidence="1" type="ORF">CHR55_10850</name>
</gene>
<protein>
    <recommendedName>
        <fullName evidence="3">Type IV toxin-antitoxin system AbiEi family antitoxin domain-containing protein</fullName>
    </recommendedName>
</protein>
<reference evidence="1 2" key="1">
    <citation type="submission" date="2017-07" db="EMBL/GenBank/DDBJ databases">
        <title>Draft sequence of Rhodococcus enclensis 23b-28.</title>
        <authorList>
            <person name="Besaury L."/>
            <person name="Sancelme M."/>
            <person name="Amato P."/>
            <person name="Lallement A."/>
            <person name="Delort A.-M."/>
        </authorList>
    </citation>
    <scope>NUCLEOTIDE SEQUENCE [LARGE SCALE GENOMIC DNA]</scope>
    <source>
        <strain evidence="1 2">23b-28</strain>
    </source>
</reference>
<comment type="caution">
    <text evidence="1">The sequence shown here is derived from an EMBL/GenBank/DDBJ whole genome shotgun (WGS) entry which is preliminary data.</text>
</comment>
<accession>A0A2A5JD34</accession>
<evidence type="ECO:0000313" key="1">
    <source>
        <dbReference type="EMBL" id="PCK27262.1"/>
    </source>
</evidence>
<organism evidence="1 2">
    <name type="scientific">Rhodococcus qingshengii</name>
    <dbReference type="NCBI Taxonomy" id="334542"/>
    <lineage>
        <taxon>Bacteria</taxon>
        <taxon>Bacillati</taxon>
        <taxon>Actinomycetota</taxon>
        <taxon>Actinomycetes</taxon>
        <taxon>Mycobacteriales</taxon>
        <taxon>Nocardiaceae</taxon>
        <taxon>Rhodococcus</taxon>
        <taxon>Rhodococcus erythropolis group</taxon>
    </lineage>
</organism>
<dbReference type="Proteomes" id="UP000230886">
    <property type="component" value="Unassembled WGS sequence"/>
</dbReference>
<evidence type="ECO:0000313" key="2">
    <source>
        <dbReference type="Proteomes" id="UP000230886"/>
    </source>
</evidence>
<name>A0A2A5JD34_RHOSG</name>
<sequence length="339" mass="38217">MDLAWNLRLLAQRARSVLHNRQTIPRRILLVGVRARRHHARCMEILTRAQAHRDGTSDAQLQRAVRRGELHRIAAGIYRRADHFRELDARARHRCAVMVATESCGPGAIVSHASAAVMHGLDCGGLRLGTVHMTRNRCSGGRKSQTLHLHPAVVPAEEVVLIDGVATTSLARTFVDLARTTPFETAVVIGDCALRRGMRRENVDASLDHARGRLGMSRARVAATFIEPGAESPGESISRVRMRDDGWPMPTLQHEIRHGGRFIGRVDFFWKEHGVVGEFDGMVKYRGDNPGRAVEREKLREDAIRDAGFEVFRWVWADLRDFERVRERFERACLRGAAR</sequence>